<sequence>MTRPQPLDNHPQDDFTVLRLILRLPVHHTESSAGGSKLQCLEACFHRSFAPDPAEPIPLHFSSAVVDDDDGLARTDYTIVDYDGPLILPTPTPPGYIHEVSSVIDLSRAPAYGVPFLSVIRSPAPVSASLLFCFSGCPMAPASPIQLPRGHPAPTVVYHHEEHPNQTVVALGYSTLLPDLIATSRALCLNVSRLATYLDFDDTNPPARPSSRPPPDAPPALHDMMLICQSVR</sequence>
<accession>A0AA37LVE8</accession>
<protein>
    <submittedName>
        <fullName evidence="1">Uncharacterized protein</fullName>
    </submittedName>
</protein>
<keyword evidence="2" id="KW-1185">Reference proteome</keyword>
<dbReference type="AlphaFoldDB" id="A0AA37LVE8"/>
<proteinExistence type="predicted"/>
<dbReference type="Proteomes" id="UP001055172">
    <property type="component" value="Unassembled WGS sequence"/>
</dbReference>
<reference evidence="1 2" key="1">
    <citation type="submission" date="2021-07" db="EMBL/GenBank/DDBJ databases">
        <title>Genome data of Colletotrichum spaethianum.</title>
        <authorList>
            <person name="Utami Y.D."/>
            <person name="Hiruma K."/>
        </authorList>
    </citation>
    <scope>NUCLEOTIDE SEQUENCE [LARGE SCALE GENOMIC DNA]</scope>
    <source>
        <strain evidence="1 2">MAFF 242679</strain>
    </source>
</reference>
<organism evidence="1 2">
    <name type="scientific">Colletotrichum liriopes</name>
    <dbReference type="NCBI Taxonomy" id="708192"/>
    <lineage>
        <taxon>Eukaryota</taxon>
        <taxon>Fungi</taxon>
        <taxon>Dikarya</taxon>
        <taxon>Ascomycota</taxon>
        <taxon>Pezizomycotina</taxon>
        <taxon>Sordariomycetes</taxon>
        <taxon>Hypocreomycetidae</taxon>
        <taxon>Glomerellales</taxon>
        <taxon>Glomerellaceae</taxon>
        <taxon>Colletotrichum</taxon>
        <taxon>Colletotrichum spaethianum species complex</taxon>
    </lineage>
</organism>
<name>A0AA37LVE8_9PEZI</name>
<dbReference type="EMBL" id="BPPX01000021">
    <property type="protein sequence ID" value="GJC86229.1"/>
    <property type="molecule type" value="Genomic_DNA"/>
</dbReference>
<evidence type="ECO:0000313" key="1">
    <source>
        <dbReference type="EMBL" id="GJC86229.1"/>
    </source>
</evidence>
<comment type="caution">
    <text evidence="1">The sequence shown here is derived from an EMBL/GenBank/DDBJ whole genome shotgun (WGS) entry which is preliminary data.</text>
</comment>
<gene>
    <name evidence="1" type="ORF">ColLi_09067</name>
</gene>
<evidence type="ECO:0000313" key="2">
    <source>
        <dbReference type="Proteomes" id="UP001055172"/>
    </source>
</evidence>